<reference evidence="1 2" key="1">
    <citation type="journal article" date="2016" name="Mol. Biol. Evol.">
        <title>Genome-Wide Survey of Gut Fungi (Harpellales) Reveals the First Horizontally Transferred Ubiquitin Gene from a Mosquito Host.</title>
        <authorList>
            <person name="Wang Y."/>
            <person name="White M.M."/>
            <person name="Kvist S."/>
            <person name="Moncalvo J.M."/>
        </authorList>
    </citation>
    <scope>NUCLEOTIDE SEQUENCE [LARGE SCALE GENOMIC DNA]</scope>
    <source>
        <strain evidence="1 2">ALG-7-W6</strain>
    </source>
</reference>
<dbReference type="Proteomes" id="UP000187455">
    <property type="component" value="Unassembled WGS sequence"/>
</dbReference>
<dbReference type="OrthoDB" id="5545891at2759"/>
<comment type="caution">
    <text evidence="1">The sequence shown here is derived from an EMBL/GenBank/DDBJ whole genome shotgun (WGS) entry which is preliminary data.</text>
</comment>
<accession>A0A1R0H4I2</accession>
<organism evidence="1 2">
    <name type="scientific">Smittium mucronatum</name>
    <dbReference type="NCBI Taxonomy" id="133383"/>
    <lineage>
        <taxon>Eukaryota</taxon>
        <taxon>Fungi</taxon>
        <taxon>Fungi incertae sedis</taxon>
        <taxon>Zoopagomycota</taxon>
        <taxon>Kickxellomycotina</taxon>
        <taxon>Harpellomycetes</taxon>
        <taxon>Harpellales</taxon>
        <taxon>Legeriomycetaceae</taxon>
        <taxon>Smittium</taxon>
    </lineage>
</organism>
<dbReference type="AlphaFoldDB" id="A0A1R0H4I2"/>
<gene>
    <name evidence="1" type="ORF">AYI68_g1821</name>
</gene>
<sequence length="171" mass="19229">MERDTEAQVAPIQKQIKVRTEMVNQPLKKKQLTVDLEDPYVAARIPFSDLTAYPELNNVLPSIEEDFFSSSITKKEGNVAIHSFLRTSSMNYIPPPLDDTASSTVMKTDSALYGIQIKEVPGKKNSENTYFLFSSIMRSLLAEILTTVTQLRLDNLHLGLDLLLNPTKLID</sequence>
<keyword evidence="2" id="KW-1185">Reference proteome</keyword>
<proteinExistence type="predicted"/>
<name>A0A1R0H4I2_9FUNG</name>
<evidence type="ECO:0000313" key="1">
    <source>
        <dbReference type="EMBL" id="OLY84017.1"/>
    </source>
</evidence>
<evidence type="ECO:0000313" key="2">
    <source>
        <dbReference type="Proteomes" id="UP000187455"/>
    </source>
</evidence>
<dbReference type="EMBL" id="LSSL01000653">
    <property type="protein sequence ID" value="OLY84017.1"/>
    <property type="molecule type" value="Genomic_DNA"/>
</dbReference>
<dbReference type="STRING" id="133383.A0A1R0H4I2"/>
<protein>
    <submittedName>
        <fullName evidence="1">Uncharacterized protein</fullName>
    </submittedName>
</protein>